<dbReference type="OMA" id="NGRMRNT"/>
<dbReference type="OrthoDB" id="9664162at2759"/>
<name>A0A673VGX2_SURSU</name>
<keyword evidence="2" id="KW-1185">Reference proteome</keyword>
<dbReference type="CTD" id="105581145"/>
<dbReference type="InterPro" id="IPR009072">
    <property type="entry name" value="Histone-fold"/>
</dbReference>
<dbReference type="SUPFAM" id="SSF47113">
    <property type="entry name" value="Histone-fold"/>
    <property type="match status" value="1"/>
</dbReference>
<evidence type="ECO:0000313" key="2">
    <source>
        <dbReference type="Proteomes" id="UP000472268"/>
    </source>
</evidence>
<protein>
    <submittedName>
        <fullName evidence="1">Uncharacterized protein</fullName>
    </submittedName>
</protein>
<reference evidence="1" key="1">
    <citation type="submission" date="2025-08" db="UniProtKB">
        <authorList>
            <consortium name="Ensembl"/>
        </authorList>
    </citation>
    <scope>IDENTIFICATION</scope>
</reference>
<dbReference type="GO" id="GO:0046982">
    <property type="term" value="F:protein heterodimerization activity"/>
    <property type="evidence" value="ECO:0007669"/>
    <property type="project" value="InterPro"/>
</dbReference>
<accession>A0A673VGX2</accession>
<dbReference type="GeneID" id="115284300"/>
<gene>
    <name evidence="1" type="primary">HYPM</name>
</gene>
<dbReference type="AlphaFoldDB" id="A0A673VGX2"/>
<dbReference type="RefSeq" id="XP_029786857.1">
    <property type="nucleotide sequence ID" value="XM_029930997.1"/>
</dbReference>
<sequence length="111" mass="12587">MMGEKIRKSSCQNPAQLITIELHCPLSYVDRLLPVDQYTQGSSSSTNDFLLTMVDHLTDYILEMVRNEMNNSNMQTIPQDERAVDNGESPQNPMDAAFTLFNEMQGSRRNG</sequence>
<reference evidence="1" key="2">
    <citation type="submission" date="2025-09" db="UniProtKB">
        <authorList>
            <consortium name="Ensembl"/>
        </authorList>
    </citation>
    <scope>IDENTIFICATION</scope>
</reference>
<dbReference type="Proteomes" id="UP000472268">
    <property type="component" value="Unplaced"/>
</dbReference>
<evidence type="ECO:0000313" key="1">
    <source>
        <dbReference type="Ensembl" id="ENSSSUP00005032690.1"/>
    </source>
</evidence>
<organism evidence="1 2">
    <name type="scientific">Suricata suricatta</name>
    <name type="common">Meerkat</name>
    <dbReference type="NCBI Taxonomy" id="37032"/>
    <lineage>
        <taxon>Eukaryota</taxon>
        <taxon>Metazoa</taxon>
        <taxon>Chordata</taxon>
        <taxon>Craniata</taxon>
        <taxon>Vertebrata</taxon>
        <taxon>Euteleostomi</taxon>
        <taxon>Mammalia</taxon>
        <taxon>Eutheria</taxon>
        <taxon>Laurasiatheria</taxon>
        <taxon>Carnivora</taxon>
        <taxon>Feliformia</taxon>
        <taxon>Herpestidae</taxon>
        <taxon>Suricata</taxon>
    </lineage>
</organism>
<proteinExistence type="predicted"/>
<dbReference type="Ensembl" id="ENSSSUT00005037278.1">
    <property type="protein sequence ID" value="ENSSSUP00005032690.1"/>
    <property type="gene ID" value="ENSSSUG00005021061.1"/>
</dbReference>